<reference evidence="2" key="1">
    <citation type="journal article" date="2022" name="Int. J. Mol. Sci.">
        <title>Draft Genome of Tanacetum Coccineum: Genomic Comparison of Closely Related Tanacetum-Family Plants.</title>
        <authorList>
            <person name="Yamashiro T."/>
            <person name="Shiraishi A."/>
            <person name="Nakayama K."/>
            <person name="Satake H."/>
        </authorList>
    </citation>
    <scope>NUCLEOTIDE SEQUENCE</scope>
</reference>
<name>A0ABQ4XCT8_9ASTR</name>
<comment type="caution">
    <text evidence="2">The sequence shown here is derived from an EMBL/GenBank/DDBJ whole genome shotgun (WGS) entry which is preliminary data.</text>
</comment>
<evidence type="ECO:0000256" key="1">
    <source>
        <dbReference type="SAM" id="MobiDB-lite"/>
    </source>
</evidence>
<dbReference type="EMBL" id="BQNB010009385">
    <property type="protein sequence ID" value="GJS62798.1"/>
    <property type="molecule type" value="Genomic_DNA"/>
</dbReference>
<feature type="compositionally biased region" description="Polar residues" evidence="1">
    <location>
        <begin position="275"/>
        <end position="291"/>
    </location>
</feature>
<feature type="compositionally biased region" description="Low complexity" evidence="1">
    <location>
        <begin position="304"/>
        <end position="339"/>
    </location>
</feature>
<evidence type="ECO:0000313" key="3">
    <source>
        <dbReference type="Proteomes" id="UP001151760"/>
    </source>
</evidence>
<feature type="region of interest" description="Disordered" evidence="1">
    <location>
        <begin position="455"/>
        <end position="485"/>
    </location>
</feature>
<proteinExistence type="predicted"/>
<protein>
    <recommendedName>
        <fullName evidence="4">Reverse transcriptase domain-containing protein</fullName>
    </recommendedName>
</protein>
<feature type="compositionally biased region" description="Basic and acidic residues" evidence="1">
    <location>
        <begin position="470"/>
        <end position="485"/>
    </location>
</feature>
<sequence length="485" mass="54427">MRTLSQSRNQNRHQQQAPPVVVEPFNLEEPFDNPPVVNMAANGVGGARPPPAGGGGLPVPDLWTMEELCQPSLDGRGGPIAPIAIQATTFGLKNDVIQQVQNLCPFRGPGDDANKHLDKFLHVTQSMKVNGVSDDALRLHLFPYSLQDHTFYNGLTLRHRDTINAAGGTFMKRRPEECYELIENMTTHHNDWDTSAQRNESSSSITSSNPEIASFKLQMEEMNRNLTRVLQTNKQVNTVTPSCKTCGGPHSCNDCPATVGQDQNVCAVGAYNQGGNSYQPQGNRNLLSYRSDNYLGPPGFNVIQNQNRSNQNQNNQVQPYQNWNQGNNQSNNQGRNQFFQGANHNQNQVQNYQAPNTQPPVALPQELTNYIRINENKINSMQTQMNNLATSNQGLKVCGLVLDEPSVPMPLPFINPEEDERVEETFTDPEHGEFTIKVPPPLVQKAKQRNFVIHQRDPRHPNIPYPSRMNQEKQKEKDKVQIHKF</sequence>
<reference evidence="2" key="2">
    <citation type="submission" date="2022-01" db="EMBL/GenBank/DDBJ databases">
        <authorList>
            <person name="Yamashiro T."/>
            <person name="Shiraishi A."/>
            <person name="Satake H."/>
            <person name="Nakayama K."/>
        </authorList>
    </citation>
    <scope>NUCLEOTIDE SEQUENCE</scope>
</reference>
<keyword evidence="3" id="KW-1185">Reference proteome</keyword>
<organism evidence="2 3">
    <name type="scientific">Tanacetum coccineum</name>
    <dbReference type="NCBI Taxonomy" id="301880"/>
    <lineage>
        <taxon>Eukaryota</taxon>
        <taxon>Viridiplantae</taxon>
        <taxon>Streptophyta</taxon>
        <taxon>Embryophyta</taxon>
        <taxon>Tracheophyta</taxon>
        <taxon>Spermatophyta</taxon>
        <taxon>Magnoliopsida</taxon>
        <taxon>eudicotyledons</taxon>
        <taxon>Gunneridae</taxon>
        <taxon>Pentapetalae</taxon>
        <taxon>asterids</taxon>
        <taxon>campanulids</taxon>
        <taxon>Asterales</taxon>
        <taxon>Asteraceae</taxon>
        <taxon>Asteroideae</taxon>
        <taxon>Anthemideae</taxon>
        <taxon>Anthemidinae</taxon>
        <taxon>Tanacetum</taxon>
    </lineage>
</organism>
<feature type="region of interest" description="Disordered" evidence="1">
    <location>
        <begin position="275"/>
        <end position="339"/>
    </location>
</feature>
<accession>A0ABQ4XCT8</accession>
<feature type="region of interest" description="Disordered" evidence="1">
    <location>
        <begin position="190"/>
        <end position="209"/>
    </location>
</feature>
<evidence type="ECO:0000313" key="2">
    <source>
        <dbReference type="EMBL" id="GJS62798.1"/>
    </source>
</evidence>
<gene>
    <name evidence="2" type="ORF">Tco_0677362</name>
</gene>
<evidence type="ECO:0008006" key="4">
    <source>
        <dbReference type="Google" id="ProtNLM"/>
    </source>
</evidence>
<dbReference type="Proteomes" id="UP001151760">
    <property type="component" value="Unassembled WGS sequence"/>
</dbReference>